<evidence type="ECO:0000256" key="1">
    <source>
        <dbReference type="ARBA" id="ARBA00022485"/>
    </source>
</evidence>
<dbReference type="InterPro" id="IPR007160">
    <property type="entry name" value="DUF362"/>
</dbReference>
<feature type="domain" description="4Fe-4S ferredoxin-type" evidence="5">
    <location>
        <begin position="329"/>
        <end position="354"/>
    </location>
</feature>
<keyword evidence="3" id="KW-0408">Iron</keyword>
<dbReference type="HOGENOM" id="CLU_058393_1_0_0"/>
<evidence type="ECO:0000256" key="4">
    <source>
        <dbReference type="ARBA" id="ARBA00023014"/>
    </source>
</evidence>
<dbReference type="Pfam" id="PF04015">
    <property type="entry name" value="DUF362"/>
    <property type="match status" value="1"/>
</dbReference>
<dbReference type="AlphaFoldDB" id="I2F3H2"/>
<keyword evidence="2" id="KW-0479">Metal-binding</keyword>
<dbReference type="InterPro" id="IPR017900">
    <property type="entry name" value="4Fe4S_Fe_S_CS"/>
</dbReference>
<dbReference type="PROSITE" id="PS00198">
    <property type="entry name" value="4FE4S_FER_1"/>
    <property type="match status" value="1"/>
</dbReference>
<evidence type="ECO:0000313" key="6">
    <source>
        <dbReference type="EMBL" id="AFK06475.1"/>
    </source>
</evidence>
<dbReference type="EMBL" id="CP003532">
    <property type="protein sequence ID" value="AFK06475.1"/>
    <property type="molecule type" value="Genomic_DNA"/>
</dbReference>
<dbReference type="GeneID" id="87106603"/>
<dbReference type="PANTHER" id="PTHR24960:SF76">
    <property type="entry name" value="4FE-4S FERREDOXIN-TYPE DOMAIN-CONTAINING PROTEIN"/>
    <property type="match status" value="1"/>
</dbReference>
<dbReference type="eggNOG" id="COG2006">
    <property type="taxonomic scope" value="Bacteria"/>
</dbReference>
<gene>
    <name evidence="6" type="ORF">Theba_0761</name>
</gene>
<feature type="domain" description="4Fe-4S ferredoxin-type" evidence="5">
    <location>
        <begin position="298"/>
        <end position="327"/>
    </location>
</feature>
<evidence type="ECO:0000259" key="5">
    <source>
        <dbReference type="PROSITE" id="PS51379"/>
    </source>
</evidence>
<keyword evidence="4" id="KW-0411">Iron-sulfur</keyword>
<dbReference type="Pfam" id="PF13237">
    <property type="entry name" value="Fer4_10"/>
    <property type="match status" value="1"/>
</dbReference>
<name>I2F3H2_9BACT</name>
<protein>
    <recommendedName>
        <fullName evidence="5">4Fe-4S ferredoxin-type domain-containing protein</fullName>
    </recommendedName>
</protein>
<dbReference type="PROSITE" id="PS51379">
    <property type="entry name" value="4FE4S_FER_2"/>
    <property type="match status" value="2"/>
</dbReference>
<dbReference type="STRING" id="660470.Theba_0761"/>
<sequence length="357" mass="39251">MGNGSQTKRVAILSSPEYKKCREKISEGLDLIGFDETLRGKKVLLKVNLLSARSPESCVTTNPLFVRAVAELFLGRGAEVSVGDSPASVSTSVAGYASGISQVCKELGIPLLDFDDPVQIVFDEGTYRSFLISKPVLETDLLINLPKLKTHALTRVTLGVKNLFGCVPGAKKQGWHFRVRNMKEFSKMLLDLAVHLKADLTVIDGINGMDGNGPSNGRIIKPGIIGMSRDVFALDDAIAELFGVNHSKVPILQIARDRGLVGDYDIVGDEVHPEKLLLPETNFIGVYGAAIPRRIVTKFPKIDRERCRSCRVCENACPAKAIDINRFAIDYNKCITCYVCHELCPEDAIVFTRRLFK</sequence>
<organism evidence="6 7">
    <name type="scientific">Mesotoga prima MesG1.Ag.4.2</name>
    <dbReference type="NCBI Taxonomy" id="660470"/>
    <lineage>
        <taxon>Bacteria</taxon>
        <taxon>Thermotogati</taxon>
        <taxon>Thermotogota</taxon>
        <taxon>Thermotogae</taxon>
        <taxon>Kosmotogales</taxon>
        <taxon>Kosmotogaceae</taxon>
        <taxon>Mesotoga</taxon>
    </lineage>
</organism>
<dbReference type="SUPFAM" id="SSF54862">
    <property type="entry name" value="4Fe-4S ferredoxins"/>
    <property type="match status" value="1"/>
</dbReference>
<accession>I2F3H2</accession>
<dbReference type="RefSeq" id="WP_014730529.1">
    <property type="nucleotide sequence ID" value="NC_017934.1"/>
</dbReference>
<evidence type="ECO:0000256" key="3">
    <source>
        <dbReference type="ARBA" id="ARBA00023004"/>
    </source>
</evidence>
<reference evidence="6 7" key="1">
    <citation type="journal article" date="2012" name="Genome Biol. Evol.">
        <title>Genome Sequence of the Mesophilic Thermotogales Bacterium Mesotoga prima MesG1.Ag.4.2 Reveals the Largest Thermotogales Genome To Date.</title>
        <authorList>
            <person name="Zhaxybayeva O."/>
            <person name="Swithers K.S."/>
            <person name="Foght J."/>
            <person name="Green A.G."/>
            <person name="Bruce D."/>
            <person name="Detter C."/>
            <person name="Han S."/>
            <person name="Teshima H."/>
            <person name="Han J."/>
            <person name="Woyke T."/>
            <person name="Pitluck S."/>
            <person name="Nolan M."/>
            <person name="Ivanova N."/>
            <person name="Pati A."/>
            <person name="Land M.L."/>
            <person name="Dlutek M."/>
            <person name="Doolittle W.F."/>
            <person name="Noll K.M."/>
            <person name="Nesbo C.L."/>
        </authorList>
    </citation>
    <scope>NUCLEOTIDE SEQUENCE [LARGE SCALE GENOMIC DNA]</scope>
    <source>
        <strain evidence="7">mesG1.Ag.4.2</strain>
    </source>
</reference>
<evidence type="ECO:0000313" key="7">
    <source>
        <dbReference type="Proteomes" id="UP000002881"/>
    </source>
</evidence>
<dbReference type="InterPro" id="IPR017896">
    <property type="entry name" value="4Fe4S_Fe-S-bd"/>
</dbReference>
<dbReference type="KEGG" id="mpg:Theba_0761"/>
<dbReference type="PANTHER" id="PTHR24960">
    <property type="entry name" value="PHOTOSYSTEM I IRON-SULFUR CENTER-RELATED"/>
    <property type="match status" value="1"/>
</dbReference>
<dbReference type="Proteomes" id="UP000002881">
    <property type="component" value="Chromosome"/>
</dbReference>
<dbReference type="GO" id="GO:0051539">
    <property type="term" value="F:4 iron, 4 sulfur cluster binding"/>
    <property type="evidence" value="ECO:0007669"/>
    <property type="project" value="UniProtKB-KW"/>
</dbReference>
<keyword evidence="1" id="KW-0004">4Fe-4S</keyword>
<keyword evidence="7" id="KW-1185">Reference proteome</keyword>
<dbReference type="GO" id="GO:0046872">
    <property type="term" value="F:metal ion binding"/>
    <property type="evidence" value="ECO:0007669"/>
    <property type="project" value="UniProtKB-KW"/>
</dbReference>
<dbReference type="InterPro" id="IPR050157">
    <property type="entry name" value="PSI_iron-sulfur_center"/>
</dbReference>
<evidence type="ECO:0000256" key="2">
    <source>
        <dbReference type="ARBA" id="ARBA00022723"/>
    </source>
</evidence>
<dbReference type="eggNOG" id="COG1143">
    <property type="taxonomic scope" value="Bacteria"/>
</dbReference>
<dbReference type="Gene3D" id="3.30.70.20">
    <property type="match status" value="1"/>
</dbReference>
<proteinExistence type="predicted"/>